<dbReference type="InterPro" id="IPR004491">
    <property type="entry name" value="HslU"/>
</dbReference>
<comment type="similarity">
    <text evidence="2 7">Belongs to the ClpX chaperone family. HslU subfamily.</text>
</comment>
<dbReference type="EMBL" id="WSFO01000003">
    <property type="protein sequence ID" value="KAE9630848.1"/>
    <property type="molecule type" value="Genomic_DNA"/>
</dbReference>
<dbReference type="Pfam" id="PF07724">
    <property type="entry name" value="AAA_2"/>
    <property type="match status" value="1"/>
</dbReference>
<dbReference type="HAMAP" id="MF_00249">
    <property type="entry name" value="HslU"/>
    <property type="match status" value="1"/>
</dbReference>
<evidence type="ECO:0000256" key="7">
    <source>
        <dbReference type="HAMAP-Rule" id="MF_00249"/>
    </source>
</evidence>
<proteinExistence type="inferred from homology"/>
<dbReference type="InterPro" id="IPR019489">
    <property type="entry name" value="Clp_ATPase_C"/>
</dbReference>
<feature type="binding site" evidence="7">
    <location>
        <begin position="60"/>
        <end position="65"/>
    </location>
    <ligand>
        <name>ATP</name>
        <dbReference type="ChEBI" id="CHEBI:30616"/>
    </ligand>
</feature>
<comment type="caution">
    <text evidence="10">The sequence shown here is derived from an EMBL/GenBank/DDBJ whole genome shotgun (WGS) entry which is preliminary data.</text>
</comment>
<keyword evidence="10" id="KW-0645">Protease</keyword>
<dbReference type="PANTHER" id="PTHR48102">
    <property type="entry name" value="ATP-DEPENDENT CLP PROTEASE ATP-BINDING SUBUNIT CLPX-LIKE, MITOCHONDRIAL-RELATED"/>
    <property type="match status" value="1"/>
</dbReference>
<keyword evidence="5 7" id="KW-0067">ATP-binding</keyword>
<dbReference type="GO" id="GO:0008233">
    <property type="term" value="F:peptidase activity"/>
    <property type="evidence" value="ECO:0007669"/>
    <property type="project" value="UniProtKB-KW"/>
</dbReference>
<feature type="binding site" evidence="7">
    <location>
        <position position="18"/>
    </location>
    <ligand>
        <name>ATP</name>
        <dbReference type="ChEBI" id="CHEBI:30616"/>
    </ligand>
</feature>
<keyword evidence="6 7" id="KW-0143">Chaperone</keyword>
<protein>
    <recommendedName>
        <fullName evidence="7">ATP-dependent protease ATPase subunit HslU</fullName>
    </recommendedName>
    <alternativeName>
        <fullName evidence="7">Unfoldase HslU</fullName>
    </alternativeName>
</protein>
<dbReference type="PANTHER" id="PTHR48102:SF3">
    <property type="entry name" value="ATP-DEPENDENT PROTEASE ATPASE SUBUNIT HSLU"/>
    <property type="match status" value="1"/>
</dbReference>
<dbReference type="InterPro" id="IPR027417">
    <property type="entry name" value="P-loop_NTPase"/>
</dbReference>
<evidence type="ECO:0000313" key="11">
    <source>
        <dbReference type="Proteomes" id="UP000441586"/>
    </source>
</evidence>
<dbReference type="GO" id="GO:0043335">
    <property type="term" value="P:protein unfolding"/>
    <property type="evidence" value="ECO:0007669"/>
    <property type="project" value="UniProtKB-UniRule"/>
</dbReference>
<dbReference type="SMART" id="SM01086">
    <property type="entry name" value="ClpB_D2-small"/>
    <property type="match status" value="1"/>
</dbReference>
<dbReference type="FunFam" id="3.40.50.300:FF:000220">
    <property type="entry name" value="ATP-dependent protease ATPase subunit HslU"/>
    <property type="match status" value="1"/>
</dbReference>
<dbReference type="GO" id="GO:0009376">
    <property type="term" value="C:HslUV protease complex"/>
    <property type="evidence" value="ECO:0007669"/>
    <property type="project" value="UniProtKB-UniRule"/>
</dbReference>
<dbReference type="Gene3D" id="3.40.50.300">
    <property type="entry name" value="P-loop containing nucleotide triphosphate hydrolases"/>
    <property type="match status" value="2"/>
</dbReference>
<dbReference type="Proteomes" id="UP000441586">
    <property type="component" value="Unassembled WGS sequence"/>
</dbReference>
<evidence type="ECO:0000256" key="2">
    <source>
        <dbReference type="ARBA" id="ARBA00009771"/>
    </source>
</evidence>
<evidence type="ECO:0000256" key="6">
    <source>
        <dbReference type="ARBA" id="ARBA00023186"/>
    </source>
</evidence>
<dbReference type="SUPFAM" id="SSF52540">
    <property type="entry name" value="P-loop containing nucleoside triphosphate hydrolases"/>
    <property type="match status" value="1"/>
</dbReference>
<feature type="domain" description="AAA+ ATPase" evidence="8">
    <location>
        <begin position="49"/>
        <end position="324"/>
    </location>
</feature>
<gene>
    <name evidence="7 10" type="primary">hslU</name>
    <name evidence="10" type="ORF">GP644_06380</name>
</gene>
<keyword evidence="4 7" id="KW-0547">Nucleotide-binding</keyword>
<evidence type="ECO:0000259" key="9">
    <source>
        <dbReference type="SMART" id="SM01086"/>
    </source>
</evidence>
<dbReference type="GO" id="GO:0016887">
    <property type="term" value="F:ATP hydrolysis activity"/>
    <property type="evidence" value="ECO:0007669"/>
    <property type="project" value="InterPro"/>
</dbReference>
<evidence type="ECO:0000259" key="8">
    <source>
        <dbReference type="SMART" id="SM00382"/>
    </source>
</evidence>
<dbReference type="NCBIfam" id="TIGR00390">
    <property type="entry name" value="hslU"/>
    <property type="match status" value="1"/>
</dbReference>
<feature type="binding site" evidence="7">
    <location>
        <position position="385"/>
    </location>
    <ligand>
        <name>ATP</name>
        <dbReference type="ChEBI" id="CHEBI:30616"/>
    </ligand>
</feature>
<dbReference type="InterPro" id="IPR003959">
    <property type="entry name" value="ATPase_AAA_core"/>
</dbReference>
<dbReference type="InterPro" id="IPR003593">
    <property type="entry name" value="AAA+_ATPase"/>
</dbReference>
<comment type="subunit">
    <text evidence="7">A double ring-shaped homohexamer of HslV is capped on each side by a ring-shaped HslU homohexamer. The assembly of the HslU/HslV complex is dependent on binding of ATP.</text>
</comment>
<name>A0A6A4RLY1_9RHOB</name>
<dbReference type="Gene3D" id="1.10.8.60">
    <property type="match status" value="1"/>
</dbReference>
<dbReference type="InterPro" id="IPR050052">
    <property type="entry name" value="ATP-dep_Clp_protease_ClpX"/>
</dbReference>
<feature type="binding site" evidence="7">
    <location>
        <position position="248"/>
    </location>
    <ligand>
        <name>ATP</name>
        <dbReference type="ChEBI" id="CHEBI:30616"/>
    </ligand>
</feature>
<dbReference type="Pfam" id="PF00004">
    <property type="entry name" value="AAA"/>
    <property type="match status" value="1"/>
</dbReference>
<sequence length="435" mass="48109">MTDLTPREIVSELDRFIIGQNDAKRAVAVALRNRWRRKQLADDLRDEVYPKNILMIGPTGVGKTEISRRLAKLARAPFIKVEATKFTEVGYVGRDVEQIIRDLADAAILQTRELMREDVKAKAHHAAEERVLAAIVGEDARDATREMFRKKLKSGELDDTEIELDLADTSNPMGSFEIPGQPGSNMGMMNLGDLFGKAMGGRSVRRKMTVSESYEILIGEEADKLLDDETVARAALDSVEQNGIVFLDEIDKVCARSDARGGDVSREGVQRDLLPLIEGTTVSTKHGPIKTDHILFIASGAFHIAKPSDLLPELQGRLPIRVELRALTENDFVRILTETDNALTLQYTALMGTEEVTVTFTKDGIAALAKIAAEVNHTVENIGARRLYTVMERVFEELSFTAPDRQGDEVTVDAEFVEANLGALTKSADISRYVL</sequence>
<evidence type="ECO:0000256" key="5">
    <source>
        <dbReference type="ARBA" id="ARBA00022840"/>
    </source>
</evidence>
<evidence type="ECO:0000256" key="1">
    <source>
        <dbReference type="ARBA" id="ARBA00004496"/>
    </source>
</evidence>
<dbReference type="GO" id="GO:0005524">
    <property type="term" value="F:ATP binding"/>
    <property type="evidence" value="ECO:0007669"/>
    <property type="project" value="UniProtKB-UniRule"/>
</dbReference>
<dbReference type="RefSeq" id="WP_158978057.1">
    <property type="nucleotide sequence ID" value="NZ_WSFO01000003.1"/>
</dbReference>
<keyword evidence="10" id="KW-0378">Hydrolase</keyword>
<keyword evidence="3 7" id="KW-0963">Cytoplasm</keyword>
<dbReference type="CDD" id="cd19498">
    <property type="entry name" value="RecA-like_HslU"/>
    <property type="match status" value="1"/>
</dbReference>
<accession>A0A6A4RLY1</accession>
<dbReference type="AlphaFoldDB" id="A0A6A4RLY1"/>
<dbReference type="SMART" id="SM00382">
    <property type="entry name" value="AAA"/>
    <property type="match status" value="1"/>
</dbReference>
<evidence type="ECO:0000256" key="3">
    <source>
        <dbReference type="ARBA" id="ARBA00022490"/>
    </source>
</evidence>
<reference evidence="10 11" key="1">
    <citation type="submission" date="2019-12" db="EMBL/GenBank/DDBJ databases">
        <authorList>
            <person name="Zhang Y.-J."/>
        </authorList>
    </citation>
    <scope>NUCLEOTIDE SEQUENCE [LARGE SCALE GENOMIC DNA]</scope>
    <source>
        <strain evidence="10 11">H18S-6</strain>
    </source>
</reference>
<feature type="binding site" evidence="7">
    <location>
        <position position="313"/>
    </location>
    <ligand>
        <name>ATP</name>
        <dbReference type="ChEBI" id="CHEBI:30616"/>
    </ligand>
</feature>
<feature type="domain" description="Clp ATPase C-terminal" evidence="9">
    <location>
        <begin position="327"/>
        <end position="426"/>
    </location>
</feature>
<evidence type="ECO:0000313" key="10">
    <source>
        <dbReference type="EMBL" id="KAE9630848.1"/>
    </source>
</evidence>
<evidence type="ECO:0000256" key="4">
    <source>
        <dbReference type="ARBA" id="ARBA00022741"/>
    </source>
</evidence>
<dbReference type="FunFam" id="3.40.50.300:FF:000213">
    <property type="entry name" value="ATP-dependent protease ATPase subunit HslU"/>
    <property type="match status" value="1"/>
</dbReference>
<dbReference type="NCBIfam" id="NF003544">
    <property type="entry name" value="PRK05201.1"/>
    <property type="match status" value="1"/>
</dbReference>
<comment type="subcellular location">
    <subcellularLocation>
        <location evidence="1 7">Cytoplasm</location>
    </subcellularLocation>
</comment>
<organism evidence="10 11">
    <name type="scientific">Parasedimentitalea maritima</name>
    <dbReference type="NCBI Taxonomy" id="2578117"/>
    <lineage>
        <taxon>Bacteria</taxon>
        <taxon>Pseudomonadati</taxon>
        <taxon>Pseudomonadota</taxon>
        <taxon>Alphaproteobacteria</taxon>
        <taxon>Rhodobacterales</taxon>
        <taxon>Paracoccaceae</taxon>
        <taxon>Parasedimentitalea</taxon>
    </lineage>
</organism>
<comment type="function">
    <text evidence="7">ATPase subunit of a proteasome-like degradation complex; this subunit has chaperone activity. The binding of ATP and its subsequent hydrolysis by HslU are essential for unfolding of protein substrates subsequently hydrolyzed by HslV. HslU recognizes the N-terminal part of its protein substrates and unfolds these before they are guided to HslV for hydrolysis.</text>
</comment>
<dbReference type="GO" id="GO:0036402">
    <property type="term" value="F:proteasome-activating activity"/>
    <property type="evidence" value="ECO:0007669"/>
    <property type="project" value="UniProtKB-UniRule"/>
</dbReference>